<name>A0AA36GKF4_CYLNA</name>
<dbReference type="AlphaFoldDB" id="A0AA36GKF4"/>
<sequence>MIPESGGQPPDKVANKNMTLSNANLPPHCLPKPVALQARYHAPVALLFSKAICFAFHSGAIFCCLKNLVIQF</sequence>
<proteinExistence type="predicted"/>
<organism evidence="1 2">
    <name type="scientific">Cylicocyclus nassatus</name>
    <name type="common">Nematode worm</name>
    <dbReference type="NCBI Taxonomy" id="53992"/>
    <lineage>
        <taxon>Eukaryota</taxon>
        <taxon>Metazoa</taxon>
        <taxon>Ecdysozoa</taxon>
        <taxon>Nematoda</taxon>
        <taxon>Chromadorea</taxon>
        <taxon>Rhabditida</taxon>
        <taxon>Rhabditina</taxon>
        <taxon>Rhabditomorpha</taxon>
        <taxon>Strongyloidea</taxon>
        <taxon>Strongylidae</taxon>
        <taxon>Cylicocyclus</taxon>
    </lineage>
</organism>
<evidence type="ECO:0000313" key="2">
    <source>
        <dbReference type="Proteomes" id="UP001176961"/>
    </source>
</evidence>
<dbReference type="EMBL" id="CATQJL010000001">
    <property type="protein sequence ID" value="CAJ0592150.1"/>
    <property type="molecule type" value="Genomic_DNA"/>
</dbReference>
<evidence type="ECO:0000313" key="1">
    <source>
        <dbReference type="EMBL" id="CAJ0592150.1"/>
    </source>
</evidence>
<dbReference type="Proteomes" id="UP001176961">
    <property type="component" value="Unassembled WGS sequence"/>
</dbReference>
<accession>A0AA36GKF4</accession>
<protein>
    <submittedName>
        <fullName evidence="1">Uncharacterized protein</fullName>
    </submittedName>
</protein>
<keyword evidence="2" id="KW-1185">Reference proteome</keyword>
<comment type="caution">
    <text evidence="1">The sequence shown here is derived from an EMBL/GenBank/DDBJ whole genome shotgun (WGS) entry which is preliminary data.</text>
</comment>
<gene>
    <name evidence="1" type="ORF">CYNAS_LOCUS4133</name>
</gene>
<reference evidence="1" key="1">
    <citation type="submission" date="2023-07" db="EMBL/GenBank/DDBJ databases">
        <authorList>
            <consortium name="CYATHOMIX"/>
        </authorList>
    </citation>
    <scope>NUCLEOTIDE SEQUENCE</scope>
    <source>
        <strain evidence="1">N/A</strain>
    </source>
</reference>